<reference evidence="8 9" key="1">
    <citation type="submission" date="2024-01" db="EMBL/GenBank/DDBJ databases">
        <title>Genome assemblies of Stephania.</title>
        <authorList>
            <person name="Yang L."/>
        </authorList>
    </citation>
    <scope>NUCLEOTIDE SEQUENCE [LARGE SCALE GENOMIC DNA]</scope>
    <source>
        <strain evidence="8">JXDWG</strain>
        <tissue evidence="8">Leaf</tissue>
    </source>
</reference>
<evidence type="ECO:0000313" key="8">
    <source>
        <dbReference type="EMBL" id="KAK9165687.1"/>
    </source>
</evidence>
<proteinExistence type="inferred from homology"/>
<keyword evidence="3" id="KW-0813">Transport</keyword>
<keyword evidence="4 7" id="KW-0812">Transmembrane</keyword>
<feature type="transmembrane region" description="Helical" evidence="7">
    <location>
        <begin position="120"/>
        <end position="143"/>
    </location>
</feature>
<evidence type="ECO:0000256" key="2">
    <source>
        <dbReference type="ARBA" id="ARBA00006213"/>
    </source>
</evidence>
<comment type="caution">
    <text evidence="8">The sequence shown here is derived from an EMBL/GenBank/DDBJ whole genome shotgun (WGS) entry which is preliminary data.</text>
</comment>
<evidence type="ECO:0000256" key="6">
    <source>
        <dbReference type="ARBA" id="ARBA00023136"/>
    </source>
</evidence>
<comment type="subcellular location">
    <subcellularLocation>
        <location evidence="1">Membrane</location>
    </subcellularLocation>
</comment>
<gene>
    <name evidence="8" type="ORF">Scep_000878</name>
</gene>
<dbReference type="PANTHER" id="PTHR31376:SF105">
    <property type="entry name" value="PURINE PERMEASE-RELATED"/>
    <property type="match status" value="1"/>
</dbReference>
<organism evidence="8 9">
    <name type="scientific">Stephania cephalantha</name>
    <dbReference type="NCBI Taxonomy" id="152367"/>
    <lineage>
        <taxon>Eukaryota</taxon>
        <taxon>Viridiplantae</taxon>
        <taxon>Streptophyta</taxon>
        <taxon>Embryophyta</taxon>
        <taxon>Tracheophyta</taxon>
        <taxon>Spermatophyta</taxon>
        <taxon>Magnoliopsida</taxon>
        <taxon>Ranunculales</taxon>
        <taxon>Menispermaceae</taxon>
        <taxon>Menispermoideae</taxon>
        <taxon>Cissampelideae</taxon>
        <taxon>Stephania</taxon>
    </lineage>
</organism>
<protein>
    <submittedName>
        <fullName evidence="8">Uncharacterized protein</fullName>
    </submittedName>
</protein>
<dbReference type="GO" id="GO:0005345">
    <property type="term" value="F:purine nucleobase transmembrane transporter activity"/>
    <property type="evidence" value="ECO:0007669"/>
    <property type="project" value="UniProtKB-ARBA"/>
</dbReference>
<dbReference type="Proteomes" id="UP001419268">
    <property type="component" value="Unassembled WGS sequence"/>
</dbReference>
<evidence type="ECO:0000256" key="3">
    <source>
        <dbReference type="ARBA" id="ARBA00022448"/>
    </source>
</evidence>
<evidence type="ECO:0000256" key="4">
    <source>
        <dbReference type="ARBA" id="ARBA00022692"/>
    </source>
</evidence>
<name>A0AAP0L6W2_9MAGN</name>
<dbReference type="AlphaFoldDB" id="A0AAP0L6W2"/>
<dbReference type="PANTHER" id="PTHR31376">
    <property type="entry name" value="OS09G0467300 PROTEIN-RELATED"/>
    <property type="match status" value="1"/>
</dbReference>
<dbReference type="InterPro" id="IPR030182">
    <property type="entry name" value="PUP_plant"/>
</dbReference>
<keyword evidence="9" id="KW-1185">Reference proteome</keyword>
<feature type="transmembrane region" description="Helical" evidence="7">
    <location>
        <begin position="55"/>
        <end position="74"/>
    </location>
</feature>
<dbReference type="EMBL" id="JBBNAG010000001">
    <property type="protein sequence ID" value="KAK9165687.1"/>
    <property type="molecule type" value="Genomic_DNA"/>
</dbReference>
<dbReference type="Pfam" id="PF16913">
    <property type="entry name" value="PUNUT"/>
    <property type="match status" value="1"/>
</dbReference>
<sequence>MQLPSLPSFLLPPCLHSHYSQLHRARLCCCLCIFRREAAFQCLLGQLRGAYGSRFQVGLSLFATVFAGIGLMASKEFQGLREEAKEFGLGSVVYCVVIIGVIVVFQLSLLGNVGVTFTSNAFFCGILNAALIPIIDIAGVLVYHEHFTAEKGLALALCLWGLVSYFYGEFKKTKNVDEASTIQISDDSRNV</sequence>
<comment type="similarity">
    <text evidence="2">Belongs to the purine permeases (TC 2.A.7.14) family.</text>
</comment>
<evidence type="ECO:0000313" key="9">
    <source>
        <dbReference type="Proteomes" id="UP001419268"/>
    </source>
</evidence>
<feature type="transmembrane region" description="Helical" evidence="7">
    <location>
        <begin position="86"/>
        <end position="108"/>
    </location>
</feature>
<dbReference type="GO" id="GO:0016020">
    <property type="term" value="C:membrane"/>
    <property type="evidence" value="ECO:0007669"/>
    <property type="project" value="UniProtKB-SubCell"/>
</dbReference>
<accession>A0AAP0L6W2</accession>
<keyword evidence="6 7" id="KW-0472">Membrane</keyword>
<evidence type="ECO:0000256" key="1">
    <source>
        <dbReference type="ARBA" id="ARBA00004370"/>
    </source>
</evidence>
<evidence type="ECO:0000256" key="7">
    <source>
        <dbReference type="SAM" id="Phobius"/>
    </source>
</evidence>
<dbReference type="GO" id="GO:0015211">
    <property type="term" value="F:purine nucleoside transmembrane transporter activity"/>
    <property type="evidence" value="ECO:0007669"/>
    <property type="project" value="InterPro"/>
</dbReference>
<keyword evidence="5 7" id="KW-1133">Transmembrane helix</keyword>
<feature type="transmembrane region" description="Helical" evidence="7">
    <location>
        <begin position="152"/>
        <end position="168"/>
    </location>
</feature>
<evidence type="ECO:0000256" key="5">
    <source>
        <dbReference type="ARBA" id="ARBA00022989"/>
    </source>
</evidence>